<dbReference type="GO" id="GO:0005537">
    <property type="term" value="F:D-mannose binding"/>
    <property type="evidence" value="ECO:0007669"/>
    <property type="project" value="TreeGrafter"/>
</dbReference>
<sequence>MEAERIVHHHSLFPPHLSEHGMGNPNLAHWSFGLSTVVTDEYVRLTSNKQSREGFLWNDVPVQLQSWKAYIGLRVHSAHSLGGDGMAMWLVERPSTSGGPVVATRASGFRGLGIIFDSFDNDHQRDNPAVTIVAKTDSPAGEMALDPATDYADAKVGGCTFDYRNSGKGNVVHAAVEYDGVRKQLTVKLATANNDMTCATVDNLELPAGYYFGLTAHTGEVADNHDVHWFVVTSDDPMDRSPTSDVVGANTVEGVDARVRAAERRGEGVPPPAHPLFDHIKEAEDKSRWRAQQ</sequence>
<dbReference type="Gene3D" id="2.60.120.200">
    <property type="match status" value="1"/>
</dbReference>
<keyword evidence="4" id="KW-1133">Transmembrane helix</keyword>
<dbReference type="PANTHER" id="PTHR12223:SF28">
    <property type="entry name" value="LECTIN, MANNOSE BINDING 1 LIKE"/>
    <property type="match status" value="1"/>
</dbReference>
<feature type="compositionally biased region" description="Basic and acidic residues" evidence="6">
    <location>
        <begin position="276"/>
        <end position="293"/>
    </location>
</feature>
<dbReference type="GO" id="GO:0000139">
    <property type="term" value="C:Golgi membrane"/>
    <property type="evidence" value="ECO:0007669"/>
    <property type="project" value="TreeGrafter"/>
</dbReference>
<evidence type="ECO:0000256" key="5">
    <source>
        <dbReference type="ARBA" id="ARBA00023136"/>
    </source>
</evidence>
<evidence type="ECO:0000256" key="1">
    <source>
        <dbReference type="ARBA" id="ARBA00004479"/>
    </source>
</evidence>
<dbReference type="InterPro" id="IPR005052">
    <property type="entry name" value="Lectin_leg"/>
</dbReference>
<dbReference type="GO" id="GO:0005789">
    <property type="term" value="C:endoplasmic reticulum membrane"/>
    <property type="evidence" value="ECO:0007669"/>
    <property type="project" value="TreeGrafter"/>
</dbReference>
<dbReference type="SUPFAM" id="SSF49899">
    <property type="entry name" value="Concanavalin A-like lectins/glucanases"/>
    <property type="match status" value="1"/>
</dbReference>
<dbReference type="AlphaFoldDB" id="A0A7S1Q428"/>
<feature type="region of interest" description="Disordered" evidence="6">
    <location>
        <begin position="262"/>
        <end position="293"/>
    </location>
</feature>
<dbReference type="InterPro" id="IPR051136">
    <property type="entry name" value="Intracellular_Lectin-GPT"/>
</dbReference>
<dbReference type="CDD" id="cd07308">
    <property type="entry name" value="lectin_leg-like"/>
    <property type="match status" value="1"/>
</dbReference>
<dbReference type="PROSITE" id="PS51328">
    <property type="entry name" value="L_LECTIN_LIKE"/>
    <property type="match status" value="1"/>
</dbReference>
<evidence type="ECO:0000259" key="7">
    <source>
        <dbReference type="PROSITE" id="PS51328"/>
    </source>
</evidence>
<dbReference type="GO" id="GO:0030134">
    <property type="term" value="C:COPII-coated ER to Golgi transport vesicle"/>
    <property type="evidence" value="ECO:0007669"/>
    <property type="project" value="TreeGrafter"/>
</dbReference>
<evidence type="ECO:0000256" key="4">
    <source>
        <dbReference type="ARBA" id="ARBA00022989"/>
    </source>
</evidence>
<feature type="domain" description="L-type lectin-like" evidence="7">
    <location>
        <begin position="4"/>
        <end position="235"/>
    </location>
</feature>
<evidence type="ECO:0000313" key="8">
    <source>
        <dbReference type="EMBL" id="CAD9115025.1"/>
    </source>
</evidence>
<evidence type="ECO:0000256" key="2">
    <source>
        <dbReference type="ARBA" id="ARBA00022692"/>
    </source>
</evidence>
<dbReference type="PANTHER" id="PTHR12223">
    <property type="entry name" value="VESICULAR MANNOSE-BINDING LECTIN"/>
    <property type="match status" value="1"/>
</dbReference>
<name>A0A7S1Q428_NEODS</name>
<evidence type="ECO:0000256" key="6">
    <source>
        <dbReference type="SAM" id="MobiDB-lite"/>
    </source>
</evidence>
<keyword evidence="2" id="KW-0812">Transmembrane</keyword>
<dbReference type="Pfam" id="PF03388">
    <property type="entry name" value="Lectin_leg-like"/>
    <property type="match status" value="1"/>
</dbReference>
<dbReference type="InterPro" id="IPR013320">
    <property type="entry name" value="ConA-like_dom_sf"/>
</dbReference>
<dbReference type="GO" id="GO:0006888">
    <property type="term" value="P:endoplasmic reticulum to Golgi vesicle-mediated transport"/>
    <property type="evidence" value="ECO:0007669"/>
    <property type="project" value="TreeGrafter"/>
</dbReference>
<keyword evidence="3" id="KW-0732">Signal</keyword>
<protein>
    <recommendedName>
        <fullName evidence="7">L-type lectin-like domain-containing protein</fullName>
    </recommendedName>
</protein>
<accession>A0A7S1Q428</accession>
<comment type="subcellular location">
    <subcellularLocation>
        <location evidence="1">Membrane</location>
        <topology evidence="1">Single-pass type I membrane protein</topology>
    </subcellularLocation>
</comment>
<proteinExistence type="predicted"/>
<reference evidence="8" key="1">
    <citation type="submission" date="2021-01" db="EMBL/GenBank/DDBJ databases">
        <authorList>
            <person name="Corre E."/>
            <person name="Pelletier E."/>
            <person name="Niang G."/>
            <person name="Scheremetjew M."/>
            <person name="Finn R."/>
            <person name="Kale V."/>
            <person name="Holt S."/>
            <person name="Cochrane G."/>
            <person name="Meng A."/>
            <person name="Brown T."/>
            <person name="Cohen L."/>
        </authorList>
    </citation>
    <scope>NUCLEOTIDE SEQUENCE</scope>
    <source>
        <strain evidence="8">CCAP 1951/1</strain>
    </source>
</reference>
<evidence type="ECO:0000256" key="3">
    <source>
        <dbReference type="ARBA" id="ARBA00022729"/>
    </source>
</evidence>
<organism evidence="8">
    <name type="scientific">Neobodo designis</name>
    <name type="common">Flagellated protozoan</name>
    <name type="synonym">Bodo designis</name>
    <dbReference type="NCBI Taxonomy" id="312471"/>
    <lineage>
        <taxon>Eukaryota</taxon>
        <taxon>Discoba</taxon>
        <taxon>Euglenozoa</taxon>
        <taxon>Kinetoplastea</taxon>
        <taxon>Metakinetoplastina</taxon>
        <taxon>Neobodonida</taxon>
        <taxon>Neobodo</taxon>
    </lineage>
</organism>
<dbReference type="EMBL" id="HBGF01021546">
    <property type="protein sequence ID" value="CAD9115025.1"/>
    <property type="molecule type" value="Transcribed_RNA"/>
</dbReference>
<gene>
    <name evidence="8" type="ORF">NDES1114_LOCUS14219</name>
</gene>
<keyword evidence="5" id="KW-0472">Membrane</keyword>
<dbReference type="GO" id="GO:0005793">
    <property type="term" value="C:endoplasmic reticulum-Golgi intermediate compartment"/>
    <property type="evidence" value="ECO:0007669"/>
    <property type="project" value="TreeGrafter"/>
</dbReference>